<proteinExistence type="inferred from homology"/>
<organism evidence="17">
    <name type="scientific">Chromera velia CCMP2878</name>
    <dbReference type="NCBI Taxonomy" id="1169474"/>
    <lineage>
        <taxon>Eukaryota</taxon>
        <taxon>Sar</taxon>
        <taxon>Alveolata</taxon>
        <taxon>Colpodellida</taxon>
        <taxon>Chromeraceae</taxon>
        <taxon>Chromera</taxon>
    </lineage>
</organism>
<keyword evidence="5 14" id="KW-0808">Transferase</keyword>
<sequence>MVHQTAGLWEFLSIQCALFVNSDMPGVPPQPGGVKPIRGVCQRLKGKEGRFRGNLSGKRVDFSGRTVISPDPNVGIDQVVVPEWVAKKMTFPERVNSINRARLSAAVMRGDDEWPGAKYVRRRDGTLFMLRHSNRRSHAEKLQIGDVVERHLMNGDVVLFNRQPSLHRMSIMAHRAKVMPWRTFRFNECVCAPYNADFDGDEMNLHLPQTEEARAEAFHLMSTVQNLVTPKNGEPLIACTQDFLTCAYLLTYRDTFLTRSQMALACAAFSDASEHIQLPPPTIMKPLELWTGKQVISALLKPNAHSKVLVNLVAKERDYQGNEHMDPHDGWVIFRDSELLCGAIGKATLGGSKGGLIFHLIRDNSPKTAAQCMGRIAKLSGRWLSDRGMTIGIDDVTPTAAARAEHKENLRKGREDVAEKIREFRKGLLPLKPGMSAEETLEALVKSILDEIRNTAGRTCKRTLKRLNKPLIMFLCGSKGQIINIGQMVACVGQQNVGGQRIHNGFVGRTLPHFRKFAKDEKARGFVANSFFSGLEPAEFFFHTMSGREGLVDTAVKTAETGYMQRRLMKAMEDLSVQYDRTVRTSDAHIVQFLYGDDALNPERMEGKDGLLSLTHVLEQVSGMVSANARACSRSAAEKRGEPPIWSAPLSALITETVQPMHAAEQQAAAEKAAADSRKKRKRVLEEDDEEDQEKEASRAARKVTDAFESNPMETASGMRPRILPPTPRYVKVAVSVARDAIKLEILRRREKDRDRTQAATAPGTGQSKVVRAHSGGDSYLSVAQQRLLASCEPHHAALALQVYASLPSFLATRVGVFFRRFDLPATADAFAASLPDSLDERVVHRGLLTSEQRSLRSSVAKDGGLPDYSWLALPESVDRQAGALVQAVTAEVVVQSMSPVLRERALLPEEVCHWSAFLLELASDPLPLSVQAQLVLGYDEAPTHQSLTFSMRSFGSELHVFLRAEAGRASDFLVRFVQSAVEEREKEFDLEEEDEEEEEGPPLPSLKRKAPPKLVAYASKSTREQYELFLDHCTWAPKPDSSSSAPPVSAGSGRGGSGTAEGEESLTFDWLSVERRMRNAGRSVTPRTLLDFIILSWRKYQKGLIEPGEAVGAVGAQSIGEPGTQMTLKTFHFAGVASMNVTLGVPRIKEIINAARVIQTPIIECPLVNPRSVMSARVVKGKIEQTLLGDVAAYLKETYDSTGCYVTVKLCEDTIERLALDVNAETVRAALLADRGLKLGDADVLVKNFLKVQVFPPARLEKEQVYFTLQRIKAALPSLVLAGVPSARRGIINETKSGDLEVWVEGYGLLEMMGIEGVVGTRTQTNHIAEVEKFLGIEAARAKIVLEIRKCLEAYGMEIDVRHMHLLADVMSFRGEVLGISRFGIAKMRASTLMLASFEETNEHLFEASIHQRRDDVKGVSECIIMGKSVSLGTGLFDIIKKPPPALPPHHQHPPSAAHGQPPHPPSTRGNRRISIANALAAPLQLHGLVSPRGGADRQVSGRSVATSLRGGGETPSHSHAPPVPHPLTPSAAAAAASSGGLPPSFHTPNRVGRLSSNVHPHTHGGLHWQLAPPRVPLIARALAELREEGKVPTGSGPGTGGRGSGRHGGDPSFAAGQNGGGGGTVRSALAVPPFPVS</sequence>
<protein>
    <recommendedName>
        <fullName evidence="14">DNA-directed RNA polymerase subunit</fullName>
        <ecNumber evidence="14">2.7.7.6</ecNumber>
    </recommendedName>
</protein>
<evidence type="ECO:0000256" key="15">
    <source>
        <dbReference type="SAM" id="MobiDB-lite"/>
    </source>
</evidence>
<dbReference type="Gene3D" id="6.10.250.2940">
    <property type="match status" value="1"/>
</dbReference>
<accession>A0A0G4HFH6</accession>
<keyword evidence="11" id="KW-0539">Nucleus</keyword>
<evidence type="ECO:0000256" key="6">
    <source>
        <dbReference type="ARBA" id="ARBA00022695"/>
    </source>
</evidence>
<dbReference type="GO" id="GO:0000428">
    <property type="term" value="C:DNA-directed RNA polymerase complex"/>
    <property type="evidence" value="ECO:0007669"/>
    <property type="project" value="UniProtKB-KW"/>
</dbReference>
<feature type="region of interest" description="Disordered" evidence="15">
    <location>
        <begin position="749"/>
        <end position="772"/>
    </location>
</feature>
<dbReference type="PANTHER" id="PTHR48446:SF1">
    <property type="entry name" value="DNA-DIRECTED RNA POLYMERASE SUBUNIT BETA' N-TERMINAL SECTION"/>
    <property type="match status" value="1"/>
</dbReference>
<keyword evidence="4 14" id="KW-0240">DNA-directed RNA polymerase</keyword>
<comment type="subunit">
    <text evidence="3">Component of the RNA polymerase III (Pol III) complex consisting of 17 subunits.</text>
</comment>
<evidence type="ECO:0000256" key="2">
    <source>
        <dbReference type="ARBA" id="ARBA00006460"/>
    </source>
</evidence>
<dbReference type="GO" id="GO:0003677">
    <property type="term" value="F:DNA binding"/>
    <property type="evidence" value="ECO:0007669"/>
    <property type="project" value="InterPro"/>
</dbReference>
<comment type="similarity">
    <text evidence="2 14">Belongs to the RNA polymerase beta' chain family.</text>
</comment>
<dbReference type="SMART" id="SM00663">
    <property type="entry name" value="RPOLA_N"/>
    <property type="match status" value="1"/>
</dbReference>
<evidence type="ECO:0000256" key="4">
    <source>
        <dbReference type="ARBA" id="ARBA00022478"/>
    </source>
</evidence>
<dbReference type="InterPro" id="IPR042102">
    <property type="entry name" value="RNA_pol_Rpb1_3_sf"/>
</dbReference>
<evidence type="ECO:0000256" key="13">
    <source>
        <dbReference type="ARBA" id="ARBA00058108"/>
    </source>
</evidence>
<dbReference type="Gene3D" id="1.10.274.100">
    <property type="entry name" value="RNA polymerase Rpb1, domain 3"/>
    <property type="match status" value="1"/>
</dbReference>
<evidence type="ECO:0000256" key="5">
    <source>
        <dbReference type="ARBA" id="ARBA00022679"/>
    </source>
</evidence>
<dbReference type="FunFam" id="1.10.274.100:FF:000008">
    <property type="entry name" value="DNA-directed RNA polymerase subunit"/>
    <property type="match status" value="1"/>
</dbReference>
<evidence type="ECO:0000256" key="10">
    <source>
        <dbReference type="ARBA" id="ARBA00023163"/>
    </source>
</evidence>
<dbReference type="PhylomeDB" id="A0A0G4HFH6"/>
<dbReference type="Pfam" id="PF05000">
    <property type="entry name" value="RNA_pol_Rpb1_4"/>
    <property type="match status" value="1"/>
</dbReference>
<dbReference type="EC" id="2.7.7.6" evidence="14"/>
<evidence type="ECO:0000256" key="12">
    <source>
        <dbReference type="ARBA" id="ARBA00048552"/>
    </source>
</evidence>
<feature type="compositionally biased region" description="Polar residues" evidence="15">
    <location>
        <begin position="758"/>
        <end position="768"/>
    </location>
</feature>
<evidence type="ECO:0000256" key="1">
    <source>
        <dbReference type="ARBA" id="ARBA00004123"/>
    </source>
</evidence>
<dbReference type="GO" id="GO:0046872">
    <property type="term" value="F:metal ion binding"/>
    <property type="evidence" value="ECO:0007669"/>
    <property type="project" value="UniProtKB-KW"/>
</dbReference>
<evidence type="ECO:0000256" key="11">
    <source>
        <dbReference type="ARBA" id="ARBA00023242"/>
    </source>
</evidence>
<dbReference type="CDD" id="cd02583">
    <property type="entry name" value="RNAP_III_RPC1_N"/>
    <property type="match status" value="1"/>
</dbReference>
<dbReference type="Pfam" id="PF04997">
    <property type="entry name" value="RNA_pol_Rpb1_1"/>
    <property type="match status" value="1"/>
</dbReference>
<feature type="compositionally biased region" description="Low complexity" evidence="15">
    <location>
        <begin position="663"/>
        <end position="672"/>
    </location>
</feature>
<dbReference type="InterPro" id="IPR007083">
    <property type="entry name" value="RNA_pol_Rpb1_4"/>
</dbReference>
<feature type="region of interest" description="Disordered" evidence="15">
    <location>
        <begin position="661"/>
        <end position="722"/>
    </location>
</feature>
<evidence type="ECO:0000256" key="8">
    <source>
        <dbReference type="ARBA" id="ARBA00022833"/>
    </source>
</evidence>
<feature type="compositionally biased region" description="Low complexity" evidence="15">
    <location>
        <begin position="1040"/>
        <end position="1052"/>
    </location>
</feature>
<dbReference type="InterPro" id="IPR006592">
    <property type="entry name" value="RNA_pol_N"/>
</dbReference>
<feature type="domain" description="RNA polymerase N-terminal" evidence="16">
    <location>
        <begin position="1"/>
        <end position="251"/>
    </location>
</feature>
<name>A0A0G4HFH6_9ALVE</name>
<feature type="region of interest" description="Disordered" evidence="15">
    <location>
        <begin position="986"/>
        <end position="1010"/>
    </location>
</feature>
<evidence type="ECO:0000256" key="9">
    <source>
        <dbReference type="ARBA" id="ARBA00022842"/>
    </source>
</evidence>
<comment type="function">
    <text evidence="13">DNA-dependent RNA polymerase catalyzes the transcription of DNA into RNA using the four ribonucleoside triphosphates as substrates. Largest and catalytic core component of RNA polymerase III which synthesizes small RNAs, such as 5S rRNA and tRNAs. Forms the polymerase active center together with the second largest subunit. A single-stranded DNA template strand of the promoter is positioned within the central active site cleft of Pol III. A bridging helix emanates from RPC1 and crosses the cleft near the catalytic site and is thought to promote translocation of Pol III by acting as a ratchet that moves the RNA-DNA hybrid through the active site by switching from straight to bent conformations at each step of nucleotide addition.</text>
</comment>
<dbReference type="VEuPathDB" id="CryptoDB:Cvel_27010"/>
<dbReference type="FunFam" id="1.10.132.30:FF:000001">
    <property type="entry name" value="DNA-directed RNA polymerase subunit"/>
    <property type="match status" value="1"/>
</dbReference>
<feature type="region of interest" description="Disordered" evidence="15">
    <location>
        <begin position="1589"/>
        <end position="1639"/>
    </location>
</feature>
<keyword evidence="6 14" id="KW-0548">Nucleotidyltransferase</keyword>
<evidence type="ECO:0000256" key="14">
    <source>
        <dbReference type="RuleBase" id="RU004279"/>
    </source>
</evidence>
<dbReference type="FunFam" id="2.40.40.20:FF:000019">
    <property type="entry name" value="DNA-directed RNA polymerase II subunit RPB1"/>
    <property type="match status" value="1"/>
</dbReference>
<dbReference type="FunFam" id="1.10.150.390:FF:000004">
    <property type="entry name" value="DNA-directed RNA polymerase subunit"/>
    <property type="match status" value="1"/>
</dbReference>
<dbReference type="PANTHER" id="PTHR48446">
    <property type="entry name" value="DNA-DIRECTED RNA POLYMERASE SUBUNIT BETA' N-TERMINAL SECTION"/>
    <property type="match status" value="1"/>
</dbReference>
<dbReference type="Pfam" id="PF04998">
    <property type="entry name" value="RNA_pol_Rpb1_5"/>
    <property type="match status" value="1"/>
</dbReference>
<dbReference type="Pfam" id="PF04983">
    <property type="entry name" value="RNA_pol_Rpb1_3"/>
    <property type="match status" value="1"/>
</dbReference>
<gene>
    <name evidence="17" type="ORF">Cvel_27010</name>
</gene>
<dbReference type="InterPro" id="IPR015700">
    <property type="entry name" value="RPC1"/>
</dbReference>
<dbReference type="Gene3D" id="1.10.150.390">
    <property type="match status" value="1"/>
</dbReference>
<dbReference type="Gene3D" id="2.40.40.20">
    <property type="match status" value="1"/>
</dbReference>
<evidence type="ECO:0000259" key="16">
    <source>
        <dbReference type="SMART" id="SM00663"/>
    </source>
</evidence>
<dbReference type="InterPro" id="IPR035698">
    <property type="entry name" value="RNAP_III_Rpc1_C"/>
</dbReference>
<keyword evidence="8" id="KW-0862">Zinc</keyword>
<dbReference type="Pfam" id="PF00623">
    <property type="entry name" value="RNA_pol_Rpb1_2"/>
    <property type="match status" value="1"/>
</dbReference>
<dbReference type="InterPro" id="IPR007066">
    <property type="entry name" value="RNA_pol_Rpb1_3"/>
</dbReference>
<dbReference type="InterPro" id="IPR038120">
    <property type="entry name" value="Rpb1_funnel_sf"/>
</dbReference>
<evidence type="ECO:0000313" key="17">
    <source>
        <dbReference type="EMBL" id="CEM42780.1"/>
    </source>
</evidence>
<evidence type="ECO:0000256" key="3">
    <source>
        <dbReference type="ARBA" id="ARBA00011206"/>
    </source>
</evidence>
<dbReference type="Gene3D" id="1.10.132.30">
    <property type="match status" value="1"/>
</dbReference>
<dbReference type="Gene3D" id="3.30.1490.180">
    <property type="entry name" value="RNA polymerase ii"/>
    <property type="match status" value="1"/>
</dbReference>
<dbReference type="GO" id="GO:0003899">
    <property type="term" value="F:DNA-directed RNA polymerase activity"/>
    <property type="evidence" value="ECO:0007669"/>
    <property type="project" value="UniProtKB-EC"/>
</dbReference>
<dbReference type="SUPFAM" id="SSF64484">
    <property type="entry name" value="beta and beta-prime subunits of DNA dependent RNA-polymerase"/>
    <property type="match status" value="1"/>
</dbReference>
<feature type="compositionally biased region" description="Acidic residues" evidence="15">
    <location>
        <begin position="989"/>
        <end position="1001"/>
    </location>
</feature>
<dbReference type="Gene3D" id="6.20.50.80">
    <property type="match status" value="1"/>
</dbReference>
<dbReference type="EMBL" id="CDMZ01002528">
    <property type="protein sequence ID" value="CEM42780.1"/>
    <property type="molecule type" value="Genomic_DNA"/>
</dbReference>
<dbReference type="InterPro" id="IPR035697">
    <property type="entry name" value="RNAP_III_RPC1_N"/>
</dbReference>
<dbReference type="InterPro" id="IPR000722">
    <property type="entry name" value="RNA_pol_asu"/>
</dbReference>
<keyword evidence="7" id="KW-0479">Metal-binding</keyword>
<feature type="region of interest" description="Disordered" evidence="15">
    <location>
        <begin position="1490"/>
        <end position="1571"/>
    </location>
</feature>
<dbReference type="CDD" id="cd02736">
    <property type="entry name" value="RNAP_III_Rpc1_C"/>
    <property type="match status" value="1"/>
</dbReference>
<feature type="compositionally biased region" description="Basic and acidic residues" evidence="15">
    <location>
        <begin position="695"/>
        <end position="706"/>
    </location>
</feature>
<feature type="region of interest" description="Disordered" evidence="15">
    <location>
        <begin position="1442"/>
        <end position="1472"/>
    </location>
</feature>
<dbReference type="GO" id="GO:0006351">
    <property type="term" value="P:DNA-templated transcription"/>
    <property type="evidence" value="ECO:0007669"/>
    <property type="project" value="InterPro"/>
</dbReference>
<keyword evidence="9" id="KW-0460">Magnesium</keyword>
<comment type="subcellular location">
    <subcellularLocation>
        <location evidence="1">Nucleus</location>
    </subcellularLocation>
</comment>
<reference evidence="17" key="1">
    <citation type="submission" date="2014-11" db="EMBL/GenBank/DDBJ databases">
        <authorList>
            <person name="Otto D Thomas"/>
            <person name="Naeem Raeece"/>
        </authorList>
    </citation>
    <scope>NUCLEOTIDE SEQUENCE</scope>
</reference>
<dbReference type="GO" id="GO:0005634">
    <property type="term" value="C:nucleus"/>
    <property type="evidence" value="ECO:0007669"/>
    <property type="project" value="UniProtKB-SubCell"/>
</dbReference>
<comment type="catalytic activity">
    <reaction evidence="12 14">
        <text>RNA(n) + a ribonucleoside 5'-triphosphate = RNA(n+1) + diphosphate</text>
        <dbReference type="Rhea" id="RHEA:21248"/>
        <dbReference type="Rhea" id="RHEA-COMP:14527"/>
        <dbReference type="Rhea" id="RHEA-COMP:17342"/>
        <dbReference type="ChEBI" id="CHEBI:33019"/>
        <dbReference type="ChEBI" id="CHEBI:61557"/>
        <dbReference type="ChEBI" id="CHEBI:140395"/>
        <dbReference type="EC" id="2.7.7.6"/>
    </reaction>
</comment>
<keyword evidence="10 14" id="KW-0804">Transcription</keyword>
<dbReference type="InterPro" id="IPR007081">
    <property type="entry name" value="RNA_pol_Rpb1_5"/>
</dbReference>
<dbReference type="InterPro" id="IPR007080">
    <property type="entry name" value="RNA_pol_Rpb1_1"/>
</dbReference>
<evidence type="ECO:0000256" key="7">
    <source>
        <dbReference type="ARBA" id="ARBA00022723"/>
    </source>
</evidence>
<feature type="region of interest" description="Disordered" evidence="15">
    <location>
        <begin position="1039"/>
        <end position="1063"/>
    </location>
</feature>